<accession>A0A8J3YTW0</accession>
<evidence type="ECO:0000259" key="4">
    <source>
        <dbReference type="Pfam" id="PF13439"/>
    </source>
</evidence>
<feature type="domain" description="Glycosyl transferase family 1" evidence="3">
    <location>
        <begin position="170"/>
        <end position="338"/>
    </location>
</feature>
<dbReference type="PANTHER" id="PTHR45947:SF3">
    <property type="entry name" value="SULFOQUINOVOSYL TRANSFERASE SQD2"/>
    <property type="match status" value="1"/>
</dbReference>
<dbReference type="GO" id="GO:0016758">
    <property type="term" value="F:hexosyltransferase activity"/>
    <property type="evidence" value="ECO:0007669"/>
    <property type="project" value="TreeGrafter"/>
</dbReference>
<evidence type="ECO:0000256" key="2">
    <source>
        <dbReference type="ARBA" id="ARBA00022679"/>
    </source>
</evidence>
<dbReference type="InterPro" id="IPR001296">
    <property type="entry name" value="Glyco_trans_1"/>
</dbReference>
<keyword evidence="2 5" id="KW-0808">Transferase</keyword>
<protein>
    <submittedName>
        <fullName evidence="5">Glycosyl transferase family 1</fullName>
    </submittedName>
</protein>
<name>A0A8J3YTW0_9ACTN</name>
<gene>
    <name evidence="5" type="ORF">Val02_67010</name>
</gene>
<evidence type="ECO:0000256" key="1">
    <source>
        <dbReference type="ARBA" id="ARBA00022676"/>
    </source>
</evidence>
<feature type="domain" description="Glycosyltransferase subfamily 4-like N-terminal" evidence="4">
    <location>
        <begin position="14"/>
        <end position="159"/>
    </location>
</feature>
<dbReference type="RefSeq" id="WP_203903270.1">
    <property type="nucleotide sequence ID" value="NZ_BOPF01000031.1"/>
</dbReference>
<dbReference type="InterPro" id="IPR028098">
    <property type="entry name" value="Glyco_trans_4-like_N"/>
</dbReference>
<dbReference type="Pfam" id="PF13439">
    <property type="entry name" value="Glyco_transf_4"/>
    <property type="match status" value="1"/>
</dbReference>
<comment type="caution">
    <text evidence="5">The sequence shown here is derived from an EMBL/GenBank/DDBJ whole genome shotgun (WGS) entry which is preliminary data.</text>
</comment>
<evidence type="ECO:0000313" key="6">
    <source>
        <dbReference type="Proteomes" id="UP000619260"/>
    </source>
</evidence>
<organism evidence="5 6">
    <name type="scientific">Virgisporangium aliadipatigenens</name>
    <dbReference type="NCBI Taxonomy" id="741659"/>
    <lineage>
        <taxon>Bacteria</taxon>
        <taxon>Bacillati</taxon>
        <taxon>Actinomycetota</taxon>
        <taxon>Actinomycetes</taxon>
        <taxon>Micromonosporales</taxon>
        <taxon>Micromonosporaceae</taxon>
        <taxon>Virgisporangium</taxon>
    </lineage>
</organism>
<dbReference type="CDD" id="cd03801">
    <property type="entry name" value="GT4_PimA-like"/>
    <property type="match status" value="1"/>
</dbReference>
<dbReference type="PANTHER" id="PTHR45947">
    <property type="entry name" value="SULFOQUINOVOSYL TRANSFERASE SQD2"/>
    <property type="match status" value="1"/>
</dbReference>
<sequence>MRTLLVTNDFPPRPGGIQQFVHNLAVRLPELVVYSSTWRDPRAFDAEQPFEVVREKTGVLLPTPAVAKRAQEIARAHDCDSVWFGAAAPLGLLAKGLGRRSVALTHGHEVGWAKLPGAKSLLRKIGRDVDVVTYLGEYTRVRLAPVMPRLERLAPGVDVHTYHPGVDGAAIRKRHGLDDRPVVVCVSRLVPRKGQDMLIRAMPAIRRRVPDARLLIVGGGPDRKRLQKLAGDDVIFTGSVSWEELPAHYRAGDVFAMPCRTRNGGLDVEGLGIVFLEASAVGIPVVGGDSGGAPDAVRHGETGWTVDGRDVPAIADRVATLLEDRDLARRMGAAGRSWVEKEWRWETQAERLTTLLRPDSRT</sequence>
<keyword evidence="1" id="KW-0328">Glycosyltransferase</keyword>
<dbReference type="Proteomes" id="UP000619260">
    <property type="component" value="Unassembled WGS sequence"/>
</dbReference>
<dbReference type="SUPFAM" id="SSF53756">
    <property type="entry name" value="UDP-Glycosyltransferase/glycogen phosphorylase"/>
    <property type="match status" value="1"/>
</dbReference>
<dbReference type="GO" id="GO:1901137">
    <property type="term" value="P:carbohydrate derivative biosynthetic process"/>
    <property type="evidence" value="ECO:0007669"/>
    <property type="project" value="UniProtKB-ARBA"/>
</dbReference>
<keyword evidence="6" id="KW-1185">Reference proteome</keyword>
<evidence type="ECO:0000259" key="3">
    <source>
        <dbReference type="Pfam" id="PF00534"/>
    </source>
</evidence>
<proteinExistence type="predicted"/>
<dbReference type="InterPro" id="IPR050194">
    <property type="entry name" value="Glycosyltransferase_grp1"/>
</dbReference>
<dbReference type="FunFam" id="3.40.50.2000:FF:000069">
    <property type="entry name" value="Alpha-(1-6)-phosphatidylinositol monomannoside mannosyltransferase"/>
    <property type="match status" value="1"/>
</dbReference>
<evidence type="ECO:0000313" key="5">
    <source>
        <dbReference type="EMBL" id="GIJ49815.1"/>
    </source>
</evidence>
<dbReference type="EMBL" id="BOPF01000031">
    <property type="protein sequence ID" value="GIJ49815.1"/>
    <property type="molecule type" value="Genomic_DNA"/>
</dbReference>
<dbReference type="Pfam" id="PF00534">
    <property type="entry name" value="Glycos_transf_1"/>
    <property type="match status" value="1"/>
</dbReference>
<dbReference type="Gene3D" id="3.40.50.2000">
    <property type="entry name" value="Glycogen Phosphorylase B"/>
    <property type="match status" value="2"/>
</dbReference>
<reference evidence="5" key="1">
    <citation type="submission" date="2021-01" db="EMBL/GenBank/DDBJ databases">
        <title>Whole genome shotgun sequence of Virgisporangium aliadipatigenens NBRC 105644.</title>
        <authorList>
            <person name="Komaki H."/>
            <person name="Tamura T."/>
        </authorList>
    </citation>
    <scope>NUCLEOTIDE SEQUENCE</scope>
    <source>
        <strain evidence="5">NBRC 105644</strain>
    </source>
</reference>
<dbReference type="AlphaFoldDB" id="A0A8J3YTW0"/>